<dbReference type="Gene3D" id="1.10.860.10">
    <property type="entry name" value="DNAb Helicase, Chain A"/>
    <property type="match status" value="1"/>
</dbReference>
<protein>
    <recommendedName>
        <fullName evidence="9">DNA 5'-3' helicase</fullName>
        <ecNumber evidence="9">5.6.2.3</ecNumber>
    </recommendedName>
</protein>
<gene>
    <name evidence="13" type="ORF">DP939_25295</name>
</gene>
<dbReference type="GO" id="GO:0005524">
    <property type="term" value="F:ATP binding"/>
    <property type="evidence" value="ECO:0007669"/>
    <property type="project" value="UniProtKB-KW"/>
</dbReference>
<evidence type="ECO:0000256" key="9">
    <source>
        <dbReference type="ARBA" id="ARBA00044969"/>
    </source>
</evidence>
<dbReference type="Gene3D" id="3.40.50.300">
    <property type="entry name" value="P-loop containing nucleotide triphosphate hydrolases"/>
    <property type="match status" value="1"/>
</dbReference>
<dbReference type="PANTHER" id="PTHR30153">
    <property type="entry name" value="REPLICATIVE DNA HELICASE DNAB"/>
    <property type="match status" value="1"/>
</dbReference>
<dbReference type="OrthoDB" id="9773982at2"/>
<keyword evidence="6" id="KW-0067">ATP-binding</keyword>
<keyword evidence="5" id="KW-0347">Helicase</keyword>
<keyword evidence="7" id="KW-0238">DNA-binding</keyword>
<comment type="similarity">
    <text evidence="1">Belongs to the helicase family. DnaB subfamily.</text>
</comment>
<dbReference type="EMBL" id="QMEY01000012">
    <property type="protein sequence ID" value="RBQ17264.1"/>
    <property type="molecule type" value="Genomic_DNA"/>
</dbReference>
<dbReference type="Pfam" id="PF00772">
    <property type="entry name" value="DnaB"/>
    <property type="match status" value="1"/>
</dbReference>
<keyword evidence="4" id="KW-0378">Hydrolase</keyword>
<dbReference type="GO" id="GO:0043139">
    <property type="term" value="F:5'-3' DNA helicase activity"/>
    <property type="evidence" value="ECO:0007669"/>
    <property type="project" value="UniProtKB-EC"/>
</dbReference>
<dbReference type="PANTHER" id="PTHR30153:SF2">
    <property type="entry name" value="REPLICATIVE DNA HELICASE"/>
    <property type="match status" value="1"/>
</dbReference>
<evidence type="ECO:0000256" key="7">
    <source>
        <dbReference type="ARBA" id="ARBA00023125"/>
    </source>
</evidence>
<dbReference type="GO" id="GO:0003677">
    <property type="term" value="F:DNA binding"/>
    <property type="evidence" value="ECO:0007669"/>
    <property type="project" value="UniProtKB-KW"/>
</dbReference>
<feature type="domain" description="SF4 helicase" evidence="12">
    <location>
        <begin position="157"/>
        <end position="215"/>
    </location>
</feature>
<evidence type="ECO:0000313" key="13">
    <source>
        <dbReference type="EMBL" id="RBQ17264.1"/>
    </source>
</evidence>
<keyword evidence="2" id="KW-0235">DNA replication</keyword>
<evidence type="ECO:0000256" key="4">
    <source>
        <dbReference type="ARBA" id="ARBA00022801"/>
    </source>
</evidence>
<evidence type="ECO:0000259" key="11">
    <source>
        <dbReference type="Pfam" id="PF00772"/>
    </source>
</evidence>
<dbReference type="InterPro" id="IPR036185">
    <property type="entry name" value="DNA_heli_DnaB-like_N_sf"/>
</dbReference>
<evidence type="ECO:0000256" key="8">
    <source>
        <dbReference type="ARBA" id="ARBA00023235"/>
    </source>
</evidence>
<dbReference type="SUPFAM" id="SSF48024">
    <property type="entry name" value="N-terminal domain of DnaB helicase"/>
    <property type="match status" value="1"/>
</dbReference>
<evidence type="ECO:0000256" key="6">
    <source>
        <dbReference type="ARBA" id="ARBA00022840"/>
    </source>
</evidence>
<comment type="caution">
    <text evidence="13">The sequence shown here is derived from an EMBL/GenBank/DDBJ whole genome shotgun (WGS) entry which is preliminary data.</text>
</comment>
<keyword evidence="3" id="KW-0547">Nucleotide-binding</keyword>
<evidence type="ECO:0000259" key="12">
    <source>
        <dbReference type="Pfam" id="PF03796"/>
    </source>
</evidence>
<comment type="catalytic activity">
    <reaction evidence="10">
        <text>ATP + H2O = ADP + phosphate + H(+)</text>
        <dbReference type="Rhea" id="RHEA:13065"/>
        <dbReference type="ChEBI" id="CHEBI:15377"/>
        <dbReference type="ChEBI" id="CHEBI:15378"/>
        <dbReference type="ChEBI" id="CHEBI:30616"/>
        <dbReference type="ChEBI" id="CHEBI:43474"/>
        <dbReference type="ChEBI" id="CHEBI:456216"/>
        <dbReference type="EC" id="5.6.2.3"/>
    </reaction>
</comment>
<evidence type="ECO:0000313" key="14">
    <source>
        <dbReference type="Proteomes" id="UP000253303"/>
    </source>
</evidence>
<dbReference type="InterPro" id="IPR027417">
    <property type="entry name" value="P-loop_NTPase"/>
</dbReference>
<organism evidence="13 14">
    <name type="scientific">Spongiactinospora rosea</name>
    <dbReference type="NCBI Taxonomy" id="2248750"/>
    <lineage>
        <taxon>Bacteria</taxon>
        <taxon>Bacillati</taxon>
        <taxon>Actinomycetota</taxon>
        <taxon>Actinomycetes</taxon>
        <taxon>Streptosporangiales</taxon>
        <taxon>Streptosporangiaceae</taxon>
        <taxon>Spongiactinospora</taxon>
    </lineage>
</organism>
<dbReference type="GO" id="GO:0005829">
    <property type="term" value="C:cytosol"/>
    <property type="evidence" value="ECO:0007669"/>
    <property type="project" value="TreeGrafter"/>
</dbReference>
<dbReference type="EC" id="5.6.2.3" evidence="9"/>
<dbReference type="SUPFAM" id="SSF52540">
    <property type="entry name" value="P-loop containing nucleoside triphosphate hydrolases"/>
    <property type="match status" value="1"/>
</dbReference>
<dbReference type="InterPro" id="IPR007694">
    <property type="entry name" value="DNA_helicase_DnaB-like_C"/>
</dbReference>
<evidence type="ECO:0000256" key="5">
    <source>
        <dbReference type="ARBA" id="ARBA00022806"/>
    </source>
</evidence>
<feature type="domain" description="DNA helicase DnaB-like N-terminal" evidence="11">
    <location>
        <begin position="1"/>
        <end position="82"/>
    </location>
</feature>
<dbReference type="AlphaFoldDB" id="A0A366LVC0"/>
<keyword evidence="14" id="KW-1185">Reference proteome</keyword>
<reference evidence="13 14" key="1">
    <citation type="submission" date="2018-06" db="EMBL/GenBank/DDBJ databases">
        <title>Sphaerisporangium craniellae sp. nov., isolated from a marine sponge in the South China Sea.</title>
        <authorList>
            <person name="Li L."/>
        </authorList>
    </citation>
    <scope>NUCLEOTIDE SEQUENCE [LARGE SCALE GENOMIC DNA]</scope>
    <source>
        <strain evidence="13 14">LHW63015</strain>
    </source>
</reference>
<evidence type="ECO:0000256" key="2">
    <source>
        <dbReference type="ARBA" id="ARBA00022705"/>
    </source>
</evidence>
<proteinExistence type="inferred from homology"/>
<dbReference type="GO" id="GO:0006260">
    <property type="term" value="P:DNA replication"/>
    <property type="evidence" value="ECO:0007669"/>
    <property type="project" value="UniProtKB-KW"/>
</dbReference>
<accession>A0A366LVC0</accession>
<evidence type="ECO:0000256" key="10">
    <source>
        <dbReference type="ARBA" id="ARBA00048954"/>
    </source>
</evidence>
<dbReference type="Pfam" id="PF03796">
    <property type="entry name" value="DnaB_C"/>
    <property type="match status" value="1"/>
</dbReference>
<dbReference type="InterPro" id="IPR016136">
    <property type="entry name" value="DNA_helicase_N/primase_C"/>
</dbReference>
<evidence type="ECO:0000256" key="1">
    <source>
        <dbReference type="ARBA" id="ARBA00008428"/>
    </source>
</evidence>
<dbReference type="Proteomes" id="UP000253303">
    <property type="component" value="Unassembled WGS sequence"/>
</dbReference>
<sequence>MLTPDAAEEVLEAVKARGLLPARPQLTFESIQALAAGGAAPDVVAVKGHLERRGVLANVGGAATLTDLLGQVPTAVNVRHWIGPAAGGAGTWHGLEAEARIGQIYAQRALDLEGRHESVNRVLDEVTGVAEAATERPMSALVQPYVDRLGSREPLPGVTTGWADSDELLIRLQPGQLVTVGARPAVGKSVVLINLALHVALELEQPALLVSLHRPAATPDDAQQPVSLIVIDLAYTNPFSHEQSLERSR</sequence>
<name>A0A366LVC0_9ACTN</name>
<dbReference type="GO" id="GO:0016787">
    <property type="term" value="F:hydrolase activity"/>
    <property type="evidence" value="ECO:0007669"/>
    <property type="project" value="UniProtKB-KW"/>
</dbReference>
<evidence type="ECO:0000256" key="3">
    <source>
        <dbReference type="ARBA" id="ARBA00022741"/>
    </source>
</evidence>
<keyword evidence="8" id="KW-0413">Isomerase</keyword>
<dbReference type="InterPro" id="IPR007693">
    <property type="entry name" value="DNA_helicase_DnaB-like_N"/>
</dbReference>